<dbReference type="InterPro" id="IPR011009">
    <property type="entry name" value="Kinase-like_dom_sf"/>
</dbReference>
<keyword evidence="9" id="KW-1015">Disulfide bond</keyword>
<dbReference type="Gene3D" id="2.90.10.10">
    <property type="entry name" value="Bulb-type lectin domain"/>
    <property type="match status" value="1"/>
</dbReference>
<dbReference type="PANTHER" id="PTHR27002:SF1082">
    <property type="entry name" value="OS06G0693000 PROTEIN"/>
    <property type="match status" value="1"/>
</dbReference>
<dbReference type="Gene3D" id="1.10.510.10">
    <property type="entry name" value="Transferase(Phosphotransferase) domain 1"/>
    <property type="match status" value="1"/>
</dbReference>
<dbReference type="Pfam" id="PF08276">
    <property type="entry name" value="PAN_2"/>
    <property type="match status" value="1"/>
</dbReference>
<comment type="subcellular location">
    <subcellularLocation>
        <location evidence="1">Cell membrane</location>
        <topology evidence="1">Single-pass type I membrane protein</topology>
    </subcellularLocation>
</comment>
<keyword evidence="11" id="KW-1133">Transmembrane helix</keyword>
<keyword evidence="8" id="KW-0067">ATP-binding</keyword>
<dbReference type="GO" id="GO:0005886">
    <property type="term" value="C:plasma membrane"/>
    <property type="evidence" value="ECO:0007669"/>
    <property type="project" value="UniProtKB-SubCell"/>
</dbReference>
<feature type="domain" description="Bulb-type lectin" evidence="13">
    <location>
        <begin position="1"/>
        <end position="105"/>
    </location>
</feature>
<evidence type="ECO:0000259" key="14">
    <source>
        <dbReference type="PROSITE" id="PS50948"/>
    </source>
</evidence>
<dbReference type="Proteomes" id="UP001190926">
    <property type="component" value="Unassembled WGS sequence"/>
</dbReference>
<dbReference type="CDD" id="cd01098">
    <property type="entry name" value="PAN_AP_plant"/>
    <property type="match status" value="1"/>
</dbReference>
<evidence type="ECO:0000256" key="2">
    <source>
        <dbReference type="ARBA" id="ARBA00022475"/>
    </source>
</evidence>
<evidence type="ECO:0000259" key="12">
    <source>
        <dbReference type="PROSITE" id="PS50011"/>
    </source>
</evidence>
<dbReference type="PROSITE" id="PS50927">
    <property type="entry name" value="BULB_LECTIN"/>
    <property type="match status" value="1"/>
</dbReference>
<dbReference type="InterPro" id="IPR001480">
    <property type="entry name" value="Bulb-type_lectin_dom"/>
</dbReference>
<dbReference type="SMART" id="SM00108">
    <property type="entry name" value="B_lectin"/>
    <property type="match status" value="1"/>
</dbReference>
<dbReference type="InterPro" id="IPR003609">
    <property type="entry name" value="Pan_app"/>
</dbReference>
<feature type="transmembrane region" description="Helical" evidence="11">
    <location>
        <begin position="385"/>
        <end position="406"/>
    </location>
</feature>
<gene>
    <name evidence="15" type="ORF">C2S53_011932</name>
</gene>
<sequence>MFKLGFFSPENTTNRYLGIFFAFSENTVIWVANRDKPLADSSGAVRISRDGNLVLINGRNETVWSTNIAAAASPSNMNMSSVQILDTGNLVLQNLATRDTIWDSFSHITDVLLPGMTLTYNTRTGEQGFLSSWKNSSDPAVGSFTAGIEALNTLQLVIRNQGRLYWRSGPWNGMLFLGIKEMFYSYLDGFNHVRNDTAGNFYYRIPEPKYLVKVSLNSSGNSLRMHWNNQTKSWDTVWVVPENRCDVYGMCGPFGSCSVEDSPICSCLRGFEPMNRDEWERGNWSSGCRRRKQLQCGSRDDFFRLQFMKVPNFAETFYSRQEAECNSRCLGNCSCLAYAHDPTIGCMFWNDALIDIQKFTGVGVDLFLRLSASELENPKDQRLHIIIPLVLTLVCVSILVSIAWCWKAKRKDHKNPSQKVLDWTKRFSIIEGIGRGLLYLHKDSRLRIIHRDLKPSNVLLDKDWNPKISDFGMARIFGGNQDHGNTARVVGTYGYMAPEYAMEGRFSEKSDVYSFGVLILEIVKGIKNTRYYNREWSLSLLGCAWKMWSEGHGCGFVDDSIANAELEEEMVRCVQIGLLCVQEFPKDRPTIQTILSMLAREIIDLPAPEQPLFAEKWNSLATGSTHPETRLGFSINELTLTQLHGR</sequence>
<dbReference type="Pfam" id="PF01453">
    <property type="entry name" value="B_lectin"/>
    <property type="match status" value="1"/>
</dbReference>
<dbReference type="PROSITE" id="PS50948">
    <property type="entry name" value="PAN"/>
    <property type="match status" value="1"/>
</dbReference>
<keyword evidence="2" id="KW-1003">Cell membrane</keyword>
<evidence type="ECO:0000256" key="1">
    <source>
        <dbReference type="ARBA" id="ARBA00004251"/>
    </source>
</evidence>
<dbReference type="SMART" id="SM00220">
    <property type="entry name" value="S_TKc"/>
    <property type="match status" value="1"/>
</dbReference>
<accession>A0AAD4P7Q6</accession>
<dbReference type="InterPro" id="IPR036426">
    <property type="entry name" value="Bulb-type_lectin_dom_sf"/>
</dbReference>
<evidence type="ECO:0000259" key="13">
    <source>
        <dbReference type="PROSITE" id="PS50927"/>
    </source>
</evidence>
<dbReference type="SUPFAM" id="SSF56112">
    <property type="entry name" value="Protein kinase-like (PK-like)"/>
    <property type="match status" value="1"/>
</dbReference>
<comment type="caution">
    <text evidence="15">The sequence shown here is derived from an EMBL/GenBank/DDBJ whole genome shotgun (WGS) entry which is preliminary data.</text>
</comment>
<dbReference type="GO" id="GO:0048544">
    <property type="term" value="P:recognition of pollen"/>
    <property type="evidence" value="ECO:0007669"/>
    <property type="project" value="InterPro"/>
</dbReference>
<dbReference type="InterPro" id="IPR000719">
    <property type="entry name" value="Prot_kinase_dom"/>
</dbReference>
<organism evidence="15 16">
    <name type="scientific">Perilla frutescens var. hirtella</name>
    <name type="common">Perilla citriodora</name>
    <name type="synonym">Perilla setoyensis</name>
    <dbReference type="NCBI Taxonomy" id="608512"/>
    <lineage>
        <taxon>Eukaryota</taxon>
        <taxon>Viridiplantae</taxon>
        <taxon>Streptophyta</taxon>
        <taxon>Embryophyta</taxon>
        <taxon>Tracheophyta</taxon>
        <taxon>Spermatophyta</taxon>
        <taxon>Magnoliopsida</taxon>
        <taxon>eudicotyledons</taxon>
        <taxon>Gunneridae</taxon>
        <taxon>Pentapetalae</taxon>
        <taxon>asterids</taxon>
        <taxon>lamiids</taxon>
        <taxon>Lamiales</taxon>
        <taxon>Lamiaceae</taxon>
        <taxon>Nepetoideae</taxon>
        <taxon>Elsholtzieae</taxon>
        <taxon>Perilla</taxon>
    </lineage>
</organism>
<dbReference type="Pfam" id="PF00069">
    <property type="entry name" value="Pkinase"/>
    <property type="match status" value="1"/>
</dbReference>
<evidence type="ECO:0000256" key="3">
    <source>
        <dbReference type="ARBA" id="ARBA00022527"/>
    </source>
</evidence>
<keyword evidence="10" id="KW-0325">Glycoprotein</keyword>
<dbReference type="SMART" id="SM00473">
    <property type="entry name" value="PAN_AP"/>
    <property type="match status" value="1"/>
</dbReference>
<dbReference type="FunFam" id="1.10.510.10:FF:000467">
    <property type="entry name" value="Liguleless narrow1"/>
    <property type="match status" value="1"/>
</dbReference>
<keyword evidence="11" id="KW-0472">Membrane</keyword>
<evidence type="ECO:0000256" key="5">
    <source>
        <dbReference type="ARBA" id="ARBA00022729"/>
    </source>
</evidence>
<dbReference type="EMBL" id="SDAM02000113">
    <property type="protein sequence ID" value="KAH6829015.1"/>
    <property type="molecule type" value="Genomic_DNA"/>
</dbReference>
<evidence type="ECO:0000256" key="7">
    <source>
        <dbReference type="ARBA" id="ARBA00022777"/>
    </source>
</evidence>
<dbReference type="PROSITE" id="PS50011">
    <property type="entry name" value="PROTEIN_KINASE_DOM"/>
    <property type="match status" value="1"/>
</dbReference>
<keyword evidence="16" id="KW-1185">Reference proteome</keyword>
<dbReference type="PANTHER" id="PTHR27002">
    <property type="entry name" value="RECEPTOR-LIKE SERINE/THREONINE-PROTEIN KINASE SD1-8"/>
    <property type="match status" value="1"/>
</dbReference>
<proteinExistence type="predicted"/>
<evidence type="ECO:0000313" key="15">
    <source>
        <dbReference type="EMBL" id="KAH6829015.1"/>
    </source>
</evidence>
<dbReference type="InterPro" id="IPR008271">
    <property type="entry name" value="Ser/Thr_kinase_AS"/>
</dbReference>
<evidence type="ECO:0000256" key="9">
    <source>
        <dbReference type="ARBA" id="ARBA00023157"/>
    </source>
</evidence>
<keyword evidence="7 15" id="KW-0418">Kinase</keyword>
<evidence type="ECO:0000256" key="6">
    <source>
        <dbReference type="ARBA" id="ARBA00022741"/>
    </source>
</evidence>
<dbReference type="GO" id="GO:0004674">
    <property type="term" value="F:protein serine/threonine kinase activity"/>
    <property type="evidence" value="ECO:0007669"/>
    <property type="project" value="UniProtKB-KW"/>
</dbReference>
<evidence type="ECO:0000256" key="10">
    <source>
        <dbReference type="ARBA" id="ARBA00023180"/>
    </source>
</evidence>
<dbReference type="InterPro" id="IPR000858">
    <property type="entry name" value="S_locus_glycoprot_dom"/>
</dbReference>
<keyword evidence="6" id="KW-0547">Nucleotide-binding</keyword>
<dbReference type="PROSITE" id="PS00108">
    <property type="entry name" value="PROTEIN_KINASE_ST"/>
    <property type="match status" value="1"/>
</dbReference>
<keyword evidence="11" id="KW-0812">Transmembrane</keyword>
<evidence type="ECO:0000256" key="4">
    <source>
        <dbReference type="ARBA" id="ARBA00022679"/>
    </source>
</evidence>
<evidence type="ECO:0000256" key="11">
    <source>
        <dbReference type="SAM" id="Phobius"/>
    </source>
</evidence>
<keyword evidence="4" id="KW-0808">Transferase</keyword>
<dbReference type="Pfam" id="PF00954">
    <property type="entry name" value="S_locus_glycop"/>
    <property type="match status" value="1"/>
</dbReference>
<feature type="domain" description="Apple" evidence="14">
    <location>
        <begin position="296"/>
        <end position="371"/>
    </location>
</feature>
<feature type="domain" description="Protein kinase" evidence="12">
    <location>
        <begin position="302"/>
        <end position="613"/>
    </location>
</feature>
<name>A0AAD4P7Q6_PERFH</name>
<evidence type="ECO:0000256" key="8">
    <source>
        <dbReference type="ARBA" id="ARBA00022840"/>
    </source>
</evidence>
<dbReference type="CDD" id="cd00028">
    <property type="entry name" value="B_lectin"/>
    <property type="match status" value="1"/>
</dbReference>
<dbReference type="AlphaFoldDB" id="A0AAD4P7Q6"/>
<protein>
    <submittedName>
        <fullName evidence="15">S-locus lectin protein kinase family protein</fullName>
    </submittedName>
</protein>
<keyword evidence="5" id="KW-0732">Signal</keyword>
<reference evidence="15 16" key="1">
    <citation type="journal article" date="2021" name="Nat. Commun.">
        <title>Incipient diploidization of the medicinal plant Perilla within 10,000 years.</title>
        <authorList>
            <person name="Zhang Y."/>
            <person name="Shen Q."/>
            <person name="Leng L."/>
            <person name="Zhang D."/>
            <person name="Chen S."/>
            <person name="Shi Y."/>
            <person name="Ning Z."/>
            <person name="Chen S."/>
        </authorList>
    </citation>
    <scope>NUCLEOTIDE SEQUENCE [LARGE SCALE GENOMIC DNA]</scope>
    <source>
        <strain evidence="16">cv. PC099</strain>
    </source>
</reference>
<evidence type="ECO:0000313" key="16">
    <source>
        <dbReference type="Proteomes" id="UP001190926"/>
    </source>
</evidence>
<keyword evidence="3" id="KW-0723">Serine/threonine-protein kinase</keyword>
<dbReference type="SUPFAM" id="SSF51110">
    <property type="entry name" value="alpha-D-mannose-specific plant lectins"/>
    <property type="match status" value="1"/>
</dbReference>
<dbReference type="GO" id="GO:0005524">
    <property type="term" value="F:ATP binding"/>
    <property type="evidence" value="ECO:0007669"/>
    <property type="project" value="UniProtKB-KW"/>
</dbReference>